<keyword evidence="2" id="KW-1185">Reference proteome</keyword>
<name>A0A160N5V4_9GAMM</name>
<evidence type="ECO:0000313" key="2">
    <source>
        <dbReference type="Proteomes" id="UP000077255"/>
    </source>
</evidence>
<evidence type="ECO:0008006" key="3">
    <source>
        <dbReference type="Google" id="ProtNLM"/>
    </source>
</evidence>
<accession>A0A160N5V4</accession>
<dbReference type="PANTHER" id="PTHR12526:SF584">
    <property type="entry name" value="GLYCOSYLTRANSFERASE"/>
    <property type="match status" value="1"/>
</dbReference>
<dbReference type="Pfam" id="PF13692">
    <property type="entry name" value="Glyco_trans_1_4"/>
    <property type="match status" value="1"/>
</dbReference>
<reference evidence="1 2" key="1">
    <citation type="submission" date="2016-02" db="EMBL/GenBank/DDBJ databases">
        <title>Complete genome sequencing and analysis of ATSB10, Dyella thiooxydans isolated from rhizosphere soil of sunflower (Helianthus annuus L.).</title>
        <authorList>
            <person name="Lee Y."/>
            <person name="Hwangbo K."/>
            <person name="Chung H."/>
            <person name="Yoo J."/>
            <person name="Kim K.Y."/>
            <person name="Sa T.M."/>
            <person name="Um Y."/>
            <person name="Madhaiyan M."/>
        </authorList>
    </citation>
    <scope>NUCLEOTIDE SEQUENCE [LARGE SCALE GENOMIC DNA]</scope>
    <source>
        <strain evidence="1 2">ATSB10</strain>
    </source>
</reference>
<sequence>MSSTLTWRIQRLLYLSRRARGSIALRGWAGTLRHLLQRRANMSGGHASETTIPTAAAPLARLITGRPIRRMLVIDSVAPDPTRDSGSVRACHMLHLLHEDGWELDFLASDGFSSTADVVRLANMGVRYIQSSPLRWLREHGQQLEAVLLSRVSTATQYLGLIRRHAPQAKVIFDTVDLHYLREQRAARLSGSRQLSRHAERSRRREWQAITHSDVTLVVSTEEQAALARDLPGSRVELLSNIHEVHGRRQGFNERKGLLFIGGFGHPPNADAVRWFATDILPLLLREEPELTLHVAGDVDTTSRQALSRPGLTLHGRVADLEPLLESCRVSVAPLRFGAGVKGKVNHAMSYGLPVVVTPIAAEGMHLTDGVDALIAADAQEFAAAVLRLYRDQRLWTQLSEGSLANVRTHFSIELARRTLRRVLAEPGQSSSTGA</sequence>
<proteinExistence type="predicted"/>
<dbReference type="STRING" id="445710.ATSB10_36340"/>
<evidence type="ECO:0000313" key="1">
    <source>
        <dbReference type="EMBL" id="AND71088.1"/>
    </source>
</evidence>
<dbReference type="OrthoDB" id="9807209at2"/>
<dbReference type="Gene3D" id="3.40.50.2000">
    <property type="entry name" value="Glycogen Phosphorylase B"/>
    <property type="match status" value="1"/>
</dbReference>
<dbReference type="PANTHER" id="PTHR12526">
    <property type="entry name" value="GLYCOSYLTRANSFERASE"/>
    <property type="match status" value="1"/>
</dbReference>
<protein>
    <recommendedName>
        <fullName evidence="3">Glycosyltransferase subfamily 4-like N-terminal domain-containing protein</fullName>
    </recommendedName>
</protein>
<dbReference type="PATRIC" id="fig|445710.3.peg.3633"/>
<dbReference type="KEGG" id="dtx:ATSB10_36340"/>
<dbReference type="EMBL" id="CP014841">
    <property type="protein sequence ID" value="AND71088.1"/>
    <property type="molecule type" value="Genomic_DNA"/>
</dbReference>
<gene>
    <name evidence="1" type="ORF">ATSB10_36340</name>
</gene>
<organism evidence="1 2">
    <name type="scientific">Dyella thiooxydans</name>
    <dbReference type="NCBI Taxonomy" id="445710"/>
    <lineage>
        <taxon>Bacteria</taxon>
        <taxon>Pseudomonadati</taxon>
        <taxon>Pseudomonadota</taxon>
        <taxon>Gammaproteobacteria</taxon>
        <taxon>Lysobacterales</taxon>
        <taxon>Rhodanobacteraceae</taxon>
        <taxon>Dyella</taxon>
    </lineage>
</organism>
<dbReference type="SUPFAM" id="SSF53756">
    <property type="entry name" value="UDP-Glycosyltransferase/glycogen phosphorylase"/>
    <property type="match status" value="1"/>
</dbReference>
<dbReference type="AlphaFoldDB" id="A0A160N5V4"/>
<dbReference type="RefSeq" id="WP_063674045.1">
    <property type="nucleotide sequence ID" value="NZ_CP014841.1"/>
</dbReference>
<dbReference type="Proteomes" id="UP000077255">
    <property type="component" value="Chromosome"/>
</dbReference>